<name>A0A2B8BB03_9PROT</name>
<protein>
    <submittedName>
        <fullName evidence="2">Alpha-mannosyltransferase</fullName>
    </submittedName>
</protein>
<dbReference type="Pfam" id="PF13439">
    <property type="entry name" value="Glyco_transf_4"/>
    <property type="match status" value="1"/>
</dbReference>
<evidence type="ECO:0000313" key="3">
    <source>
        <dbReference type="Proteomes" id="UP000225379"/>
    </source>
</evidence>
<reference evidence="3" key="1">
    <citation type="submission" date="2017-10" db="EMBL/GenBank/DDBJ databases">
        <authorList>
            <person name="Kravchenko I.K."/>
            <person name="Grouzdev D.S."/>
        </authorList>
    </citation>
    <scope>NUCLEOTIDE SEQUENCE [LARGE SCALE GENOMIC DNA]</scope>
    <source>
        <strain evidence="3">B2</strain>
    </source>
</reference>
<evidence type="ECO:0000259" key="1">
    <source>
        <dbReference type="Pfam" id="PF13439"/>
    </source>
</evidence>
<dbReference type="InterPro" id="IPR028098">
    <property type="entry name" value="Glyco_trans_4-like_N"/>
</dbReference>
<proteinExistence type="predicted"/>
<keyword evidence="2" id="KW-0808">Transferase</keyword>
<comment type="caution">
    <text evidence="2">The sequence shown here is derived from an EMBL/GenBank/DDBJ whole genome shotgun (WGS) entry which is preliminary data.</text>
</comment>
<dbReference type="AlphaFoldDB" id="A0A2B8BB03"/>
<dbReference type="CDD" id="cd03814">
    <property type="entry name" value="GT4-like"/>
    <property type="match status" value="1"/>
</dbReference>
<dbReference type="PANTHER" id="PTHR45947">
    <property type="entry name" value="SULFOQUINOVOSYL TRANSFERASE SQD2"/>
    <property type="match status" value="1"/>
</dbReference>
<dbReference type="GO" id="GO:0016757">
    <property type="term" value="F:glycosyltransferase activity"/>
    <property type="evidence" value="ECO:0007669"/>
    <property type="project" value="UniProtKB-KW"/>
</dbReference>
<feature type="domain" description="Glycosyltransferase subfamily 4-like N-terminal" evidence="1">
    <location>
        <begin position="14"/>
        <end position="165"/>
    </location>
</feature>
<dbReference type="PANTHER" id="PTHR45947:SF3">
    <property type="entry name" value="SULFOQUINOVOSYL TRANSFERASE SQD2"/>
    <property type="match status" value="1"/>
</dbReference>
<dbReference type="OrthoDB" id="9802525at2"/>
<dbReference type="Proteomes" id="UP000225379">
    <property type="component" value="Unassembled WGS sequence"/>
</dbReference>
<dbReference type="Pfam" id="PF13692">
    <property type="entry name" value="Glyco_trans_1_4"/>
    <property type="match status" value="1"/>
</dbReference>
<organism evidence="2 3">
    <name type="scientific">Azospirillum palustre</name>
    <dbReference type="NCBI Taxonomy" id="2044885"/>
    <lineage>
        <taxon>Bacteria</taxon>
        <taxon>Pseudomonadati</taxon>
        <taxon>Pseudomonadota</taxon>
        <taxon>Alphaproteobacteria</taxon>
        <taxon>Rhodospirillales</taxon>
        <taxon>Azospirillaceae</taxon>
        <taxon>Azospirillum</taxon>
    </lineage>
</organism>
<sequence>MNILIVSDAWHPQVNGVVRTIGTVRGELEAMGHSVEVIGPDRFRTLPMPTYPEIRLALGAKRRLWAMIDGLRPDCIHIATEGPLGFAARSYCLKHGKPFTTAYHTRFPEYVRDRAPIPLALSYAVVRRFHKPSSAVMVATQTIEDALTTRGFANIRRWTRGVDTELFRPRDKDFLDLPRPVSMYVGRVAVEKNLEDFLRLDLPGTKVVVGDGPAREELQRKYPAVHWVGAKHGEDLARHYAAADVFVFPSRTDTFGLVLLEALASGVPVAAYPVPGPLDVVNGSGAGCLDEDLKRAVEGALAIPAQTCRDYALGYSWRRSAEQFLSNLRPFA</sequence>
<evidence type="ECO:0000313" key="2">
    <source>
        <dbReference type="EMBL" id="PGH54417.1"/>
    </source>
</evidence>
<gene>
    <name evidence="2" type="ORF">CRT60_32020</name>
</gene>
<accession>A0A2B8BB03</accession>
<dbReference type="RefSeq" id="WP_098740450.1">
    <property type="nucleotide sequence ID" value="NZ_PDKW01000043.1"/>
</dbReference>
<dbReference type="SUPFAM" id="SSF53756">
    <property type="entry name" value="UDP-Glycosyltransferase/glycogen phosphorylase"/>
    <property type="match status" value="1"/>
</dbReference>
<dbReference type="Gene3D" id="3.40.50.2000">
    <property type="entry name" value="Glycogen Phosphorylase B"/>
    <property type="match status" value="2"/>
</dbReference>
<dbReference type="EMBL" id="PDKW01000043">
    <property type="protein sequence ID" value="PGH54417.1"/>
    <property type="molecule type" value="Genomic_DNA"/>
</dbReference>
<keyword evidence="3" id="KW-1185">Reference proteome</keyword>
<dbReference type="InterPro" id="IPR050194">
    <property type="entry name" value="Glycosyltransferase_grp1"/>
</dbReference>
<keyword evidence="2" id="KW-0328">Glycosyltransferase</keyword>